<sequence length="160" mass="17717">MKILNKQHIGKTLIATTVSLSMLFSVSAMIPSNTAYAYSTSKANSIIATGKKYMGVPYKFGATSGQTRNFDCSTFTQFVFAKYGIHLPRTSQQQSKVGTYVPKSQLKPGDLVFFYSPIHHVGIYIGNGKVLHTYGKPGVTISNMNNAFWKSKYKTARRVL</sequence>
<dbReference type="Proteomes" id="UP001652445">
    <property type="component" value="Unassembled WGS sequence"/>
</dbReference>
<comment type="caution">
    <text evidence="7">The sequence shown here is derived from an EMBL/GenBank/DDBJ whole genome shotgun (WGS) entry which is preliminary data.</text>
</comment>
<reference evidence="7 8" key="1">
    <citation type="submission" date="2022-09" db="EMBL/GenBank/DDBJ databases">
        <authorList>
            <person name="Han X.L."/>
            <person name="Wang Q."/>
            <person name="Lu T."/>
        </authorList>
    </citation>
    <scope>NUCLEOTIDE SEQUENCE [LARGE SCALE GENOMIC DNA]</scope>
    <source>
        <strain evidence="7 8">WQ 127069</strain>
    </source>
</reference>
<keyword evidence="3" id="KW-0378">Hydrolase</keyword>
<organism evidence="7 8">
    <name type="scientific">Paenibacillus baimaensis</name>
    <dbReference type="NCBI Taxonomy" id="2982185"/>
    <lineage>
        <taxon>Bacteria</taxon>
        <taxon>Bacillati</taxon>
        <taxon>Bacillota</taxon>
        <taxon>Bacilli</taxon>
        <taxon>Bacillales</taxon>
        <taxon>Paenibacillaceae</taxon>
        <taxon>Paenibacillus</taxon>
    </lineage>
</organism>
<evidence type="ECO:0000256" key="1">
    <source>
        <dbReference type="ARBA" id="ARBA00007074"/>
    </source>
</evidence>
<dbReference type="SUPFAM" id="SSF54001">
    <property type="entry name" value="Cysteine proteinases"/>
    <property type="match status" value="1"/>
</dbReference>
<dbReference type="InterPro" id="IPR038765">
    <property type="entry name" value="Papain-like_cys_pep_sf"/>
</dbReference>
<evidence type="ECO:0000256" key="3">
    <source>
        <dbReference type="ARBA" id="ARBA00022801"/>
    </source>
</evidence>
<keyword evidence="8" id="KW-1185">Reference proteome</keyword>
<protein>
    <submittedName>
        <fullName evidence="7">C40 family peptidase</fullName>
    </submittedName>
</protein>
<evidence type="ECO:0000256" key="4">
    <source>
        <dbReference type="ARBA" id="ARBA00022807"/>
    </source>
</evidence>
<dbReference type="PANTHER" id="PTHR47053">
    <property type="entry name" value="MUREIN DD-ENDOPEPTIDASE MEPH-RELATED"/>
    <property type="match status" value="1"/>
</dbReference>
<feature type="domain" description="NlpC/P60" evidence="6">
    <location>
        <begin position="40"/>
        <end position="160"/>
    </location>
</feature>
<proteinExistence type="inferred from homology"/>
<gene>
    <name evidence="7" type="ORF">OB236_32925</name>
</gene>
<evidence type="ECO:0000259" key="6">
    <source>
        <dbReference type="PROSITE" id="PS51935"/>
    </source>
</evidence>
<accession>A0ABT2UQX3</accession>
<dbReference type="InterPro" id="IPR000064">
    <property type="entry name" value="NLP_P60_dom"/>
</dbReference>
<evidence type="ECO:0000313" key="8">
    <source>
        <dbReference type="Proteomes" id="UP001652445"/>
    </source>
</evidence>
<dbReference type="Pfam" id="PF00877">
    <property type="entry name" value="NLPC_P60"/>
    <property type="match status" value="1"/>
</dbReference>
<dbReference type="PANTHER" id="PTHR47053:SF1">
    <property type="entry name" value="MUREIN DD-ENDOPEPTIDASE MEPH-RELATED"/>
    <property type="match status" value="1"/>
</dbReference>
<comment type="similarity">
    <text evidence="1">Belongs to the peptidase C40 family.</text>
</comment>
<evidence type="ECO:0000256" key="2">
    <source>
        <dbReference type="ARBA" id="ARBA00022670"/>
    </source>
</evidence>
<name>A0ABT2UQX3_9BACL</name>
<keyword evidence="2" id="KW-0645">Protease</keyword>
<feature type="signal peptide" evidence="5">
    <location>
        <begin position="1"/>
        <end position="37"/>
    </location>
</feature>
<feature type="chain" id="PRO_5046114015" evidence="5">
    <location>
        <begin position="38"/>
        <end position="160"/>
    </location>
</feature>
<keyword evidence="5" id="KW-0732">Signal</keyword>
<dbReference type="Gene3D" id="3.90.1720.10">
    <property type="entry name" value="endopeptidase domain like (from Nostoc punctiforme)"/>
    <property type="match status" value="1"/>
</dbReference>
<dbReference type="EMBL" id="JAOQIO010000110">
    <property type="protein sequence ID" value="MCU6796942.1"/>
    <property type="molecule type" value="Genomic_DNA"/>
</dbReference>
<keyword evidence="4" id="KW-0788">Thiol protease</keyword>
<dbReference type="RefSeq" id="WP_262687764.1">
    <property type="nucleotide sequence ID" value="NZ_JAOQIO010000110.1"/>
</dbReference>
<evidence type="ECO:0000313" key="7">
    <source>
        <dbReference type="EMBL" id="MCU6796942.1"/>
    </source>
</evidence>
<evidence type="ECO:0000256" key="5">
    <source>
        <dbReference type="SAM" id="SignalP"/>
    </source>
</evidence>
<dbReference type="InterPro" id="IPR051202">
    <property type="entry name" value="Peptidase_C40"/>
</dbReference>
<dbReference type="PROSITE" id="PS51935">
    <property type="entry name" value="NLPC_P60"/>
    <property type="match status" value="1"/>
</dbReference>